<proteinExistence type="predicted"/>
<comment type="caution">
    <text evidence="2">The sequence shown here is derived from an EMBL/GenBank/DDBJ whole genome shotgun (WGS) entry which is preliminary data.</text>
</comment>
<evidence type="ECO:0000313" key="2">
    <source>
        <dbReference type="EMBL" id="TGY33944.1"/>
    </source>
</evidence>
<feature type="transmembrane region" description="Helical" evidence="1">
    <location>
        <begin position="95"/>
        <end position="112"/>
    </location>
</feature>
<feature type="transmembrane region" description="Helical" evidence="1">
    <location>
        <begin position="70"/>
        <end position="89"/>
    </location>
</feature>
<gene>
    <name evidence="2" type="ORF">E5352_11250</name>
</gene>
<organism evidence="2 3">
    <name type="scientific">Stenotrophomonas maltophilia</name>
    <name type="common">Pseudomonas maltophilia</name>
    <name type="synonym">Xanthomonas maltophilia</name>
    <dbReference type="NCBI Taxonomy" id="40324"/>
    <lineage>
        <taxon>Bacteria</taxon>
        <taxon>Pseudomonadati</taxon>
        <taxon>Pseudomonadota</taxon>
        <taxon>Gammaproteobacteria</taxon>
        <taxon>Lysobacterales</taxon>
        <taxon>Lysobacteraceae</taxon>
        <taxon>Stenotrophomonas</taxon>
        <taxon>Stenotrophomonas maltophilia group</taxon>
    </lineage>
</organism>
<dbReference type="OrthoDB" id="4727912at2"/>
<dbReference type="RefSeq" id="WP_017354799.1">
    <property type="nucleotide sequence ID" value="NZ_SRYW01000008.1"/>
</dbReference>
<evidence type="ECO:0000256" key="1">
    <source>
        <dbReference type="SAM" id="Phobius"/>
    </source>
</evidence>
<keyword evidence="1" id="KW-0812">Transmembrane</keyword>
<keyword evidence="1" id="KW-1133">Transmembrane helix</keyword>
<feature type="transmembrane region" description="Helical" evidence="1">
    <location>
        <begin position="46"/>
        <end position="63"/>
    </location>
</feature>
<dbReference type="EMBL" id="SRYW01000008">
    <property type="protein sequence ID" value="TGY33944.1"/>
    <property type="molecule type" value="Genomic_DNA"/>
</dbReference>
<evidence type="ECO:0000313" key="3">
    <source>
        <dbReference type="Proteomes" id="UP000306631"/>
    </source>
</evidence>
<reference evidence="2 3" key="1">
    <citation type="submission" date="2019-04" db="EMBL/GenBank/DDBJ databases">
        <title>Microbes associate with the intestines of laboratory mice.</title>
        <authorList>
            <person name="Navarre W."/>
            <person name="Wong E."/>
            <person name="Huang K."/>
            <person name="Tropini C."/>
            <person name="Ng K."/>
            <person name="Yu B."/>
        </authorList>
    </citation>
    <scope>NUCLEOTIDE SEQUENCE [LARGE SCALE GENOMIC DNA]</scope>
    <source>
        <strain evidence="2 3">NM62_B4-13</strain>
    </source>
</reference>
<name>A0A4S2D1E0_STEMA</name>
<protein>
    <submittedName>
        <fullName evidence="2">DUF2628 domain-containing protein</fullName>
    </submittedName>
</protein>
<dbReference type="Proteomes" id="UP000306631">
    <property type="component" value="Unassembled WGS sequence"/>
</dbReference>
<sequence>MDSFNTSQYSPKWQFRFNFFEKHGAPNAPGFKEALQKLPFGEKVKVNFNFFALFFTWIYLFILGLWRKAIVVLAVTVALYVVAMILPGFIGRTLLVVWSLLVAITTNYAYYLDRVKGNTSWNPFEGLRW</sequence>
<keyword evidence="1" id="KW-0472">Membrane</keyword>
<dbReference type="Pfam" id="PF10947">
    <property type="entry name" value="DUF2628"/>
    <property type="match status" value="1"/>
</dbReference>
<accession>A0A4S2D1E0</accession>
<dbReference type="InterPro" id="IPR024399">
    <property type="entry name" value="DUF2628"/>
</dbReference>
<dbReference type="AlphaFoldDB" id="A0A4S2D1E0"/>